<keyword evidence="2" id="KW-1185">Reference proteome</keyword>
<organism evidence="1 2">
    <name type="scientific">Caenorhabditis auriculariae</name>
    <dbReference type="NCBI Taxonomy" id="2777116"/>
    <lineage>
        <taxon>Eukaryota</taxon>
        <taxon>Metazoa</taxon>
        <taxon>Ecdysozoa</taxon>
        <taxon>Nematoda</taxon>
        <taxon>Chromadorea</taxon>
        <taxon>Rhabditida</taxon>
        <taxon>Rhabditina</taxon>
        <taxon>Rhabditomorpha</taxon>
        <taxon>Rhabditoidea</taxon>
        <taxon>Rhabditidae</taxon>
        <taxon>Peloderinae</taxon>
        <taxon>Caenorhabditis</taxon>
    </lineage>
</organism>
<protein>
    <recommendedName>
        <fullName evidence="3">Reverse transcriptase domain-containing protein</fullName>
    </recommendedName>
</protein>
<comment type="caution">
    <text evidence="1">The sequence shown here is derived from an EMBL/GenBank/DDBJ whole genome shotgun (WGS) entry which is preliminary data.</text>
</comment>
<gene>
    <name evidence="1" type="ORF">CAUJ_LOCUS7458</name>
</gene>
<proteinExistence type="predicted"/>
<dbReference type="AlphaFoldDB" id="A0A8S1H759"/>
<sequence length="745" mass="83825">MYTGLPTRPHPAMGRGPNAGCRYCGLPETNEHVATGCNKFKASIMKQLHDSSVRKVYDGLCIKYDLAKTEFDQPVPVVQQNAHVELYWDRTWRSLEAEIEFSKGDYPCVVRVAKSPDTEKLPLRGYSSFAKGCQVSSWGPRHEDKLLECVANHFLTPRIAYTGNIHALFRYHYYDELIPMNNDPLAHSRLLVVGNQWLDSILEQNKSPDGQCGCVCNIEGGVEPGRRQVCVQVQKGAVVHSHEKAREPAFGRNYSRQGLEKTKREVPQKSDRPNAVRRFWEPIIGRDFMTDFNNDYLQQWNTEVGSGTEKSSGFLSPMRPIACLISPFKLMTAMIAILPRARVLRLMPANLRALRKGEWKATHAHVIDTAVFLDQQSLHVNDKSEHRAGLEERGPATRYSLTAPILLVGISKFIEACLTPSLFSRTAGVNEMRLNHQFYMDDLKLYIESVQNLHSTIGQMVLLYQAMRLEVSMRCALASFFAPAQPGQRTDILLTEKALRCQQRSAEVELYWDEEWLSEQNHMQATRCRPCRSLYMESYRGRDSSILANPHPTNGGIQNTELETSLCSITSAQFQCAAKVVPFVISCCGEVSKDASAYLRELGLTDKQVLTCMELTGRSIVLGTDRVIRNHLASVTGERVEGAKNLAIAPLSFYIDSNLSPYEFSRSNGAEITPITHQFYMDDLKLYSHSSSSLERTIRGLVEVRFAKCPVSQLYASTTIGEWGLANLEETANYSPGKLEDESGR</sequence>
<reference evidence="1" key="1">
    <citation type="submission" date="2020-10" db="EMBL/GenBank/DDBJ databases">
        <authorList>
            <person name="Kikuchi T."/>
        </authorList>
    </citation>
    <scope>NUCLEOTIDE SEQUENCE</scope>
    <source>
        <strain evidence="1">NKZ352</strain>
    </source>
</reference>
<accession>A0A8S1H759</accession>
<evidence type="ECO:0000313" key="2">
    <source>
        <dbReference type="Proteomes" id="UP000835052"/>
    </source>
</evidence>
<evidence type="ECO:0000313" key="1">
    <source>
        <dbReference type="EMBL" id="CAD6191539.1"/>
    </source>
</evidence>
<dbReference type="OrthoDB" id="5911813at2759"/>
<name>A0A8S1H759_9PELO</name>
<dbReference type="EMBL" id="CAJGYM010000022">
    <property type="protein sequence ID" value="CAD6191539.1"/>
    <property type="molecule type" value="Genomic_DNA"/>
</dbReference>
<dbReference type="Proteomes" id="UP000835052">
    <property type="component" value="Unassembled WGS sequence"/>
</dbReference>
<evidence type="ECO:0008006" key="3">
    <source>
        <dbReference type="Google" id="ProtNLM"/>
    </source>
</evidence>